<evidence type="ECO:0000256" key="7">
    <source>
        <dbReference type="ARBA" id="ARBA00022801"/>
    </source>
</evidence>
<evidence type="ECO:0000259" key="11">
    <source>
        <dbReference type="PROSITE" id="PS50158"/>
    </source>
</evidence>
<evidence type="ECO:0000256" key="2">
    <source>
        <dbReference type="ARBA" id="ARBA00010879"/>
    </source>
</evidence>
<evidence type="ECO:0000259" key="12">
    <source>
        <dbReference type="PROSITE" id="PS50878"/>
    </source>
</evidence>
<dbReference type="PANTHER" id="PTHR37984">
    <property type="entry name" value="PROTEIN CBG26694"/>
    <property type="match status" value="1"/>
</dbReference>
<feature type="domain" description="Chromo" evidence="10">
    <location>
        <begin position="1594"/>
        <end position="1644"/>
    </location>
</feature>
<evidence type="ECO:0000259" key="10">
    <source>
        <dbReference type="PROSITE" id="PS50013"/>
    </source>
</evidence>
<dbReference type="Gene3D" id="3.30.70.270">
    <property type="match status" value="2"/>
</dbReference>
<dbReference type="Gene3D" id="2.40.70.10">
    <property type="entry name" value="Acid Proteases"/>
    <property type="match status" value="2"/>
</dbReference>
<dbReference type="InterPro" id="IPR005162">
    <property type="entry name" value="Retrotrans_gag_dom"/>
</dbReference>
<keyword evidence="9" id="KW-0862">Zinc</keyword>
<dbReference type="InterPro" id="IPR016197">
    <property type="entry name" value="Chromo-like_dom_sf"/>
</dbReference>
<gene>
    <name evidence="13" type="ORF">RIMI_LOCUS13630516</name>
</gene>
<comment type="similarity">
    <text evidence="2">Belongs to the beta type-B retroviral polymerase family. HERV class-II K(HML-2) pol subfamily.</text>
</comment>
<dbReference type="CDD" id="cd00303">
    <property type="entry name" value="retropepsin_like"/>
    <property type="match status" value="2"/>
</dbReference>
<feature type="domain" description="CCHC-type" evidence="11">
    <location>
        <begin position="426"/>
        <end position="441"/>
    </location>
</feature>
<dbReference type="Gene3D" id="3.30.420.10">
    <property type="entry name" value="Ribonuclease H-like superfamily/Ribonuclease H"/>
    <property type="match status" value="1"/>
</dbReference>
<keyword evidence="14" id="KW-1185">Reference proteome</keyword>
<dbReference type="Gene3D" id="3.10.10.10">
    <property type="entry name" value="HIV Type 1 Reverse Transcriptase, subunit A, domain 1"/>
    <property type="match status" value="2"/>
</dbReference>
<dbReference type="CDD" id="cd00024">
    <property type="entry name" value="CD_CSD"/>
    <property type="match status" value="1"/>
</dbReference>
<dbReference type="Pfam" id="PF03732">
    <property type="entry name" value="Retrotrans_gag"/>
    <property type="match status" value="1"/>
</dbReference>
<keyword evidence="6" id="KW-0255">Endonuclease</keyword>
<dbReference type="SMART" id="SM00343">
    <property type="entry name" value="ZnF_C2HC"/>
    <property type="match status" value="2"/>
</dbReference>
<dbReference type="SUPFAM" id="SSF50630">
    <property type="entry name" value="Acid proteases"/>
    <property type="match status" value="2"/>
</dbReference>
<evidence type="ECO:0008006" key="15">
    <source>
        <dbReference type="Google" id="ProtNLM"/>
    </source>
</evidence>
<dbReference type="PROSITE" id="PS50158">
    <property type="entry name" value="ZF_CCHC"/>
    <property type="match status" value="2"/>
</dbReference>
<comment type="caution">
    <text evidence="13">The sequence shown here is derived from an EMBL/GenBank/DDBJ whole genome shotgun (WGS) entry which is preliminary data.</text>
</comment>
<organism evidence="13 14">
    <name type="scientific">Ranitomeya imitator</name>
    <name type="common">mimic poison frog</name>
    <dbReference type="NCBI Taxonomy" id="111125"/>
    <lineage>
        <taxon>Eukaryota</taxon>
        <taxon>Metazoa</taxon>
        <taxon>Chordata</taxon>
        <taxon>Craniata</taxon>
        <taxon>Vertebrata</taxon>
        <taxon>Euteleostomi</taxon>
        <taxon>Amphibia</taxon>
        <taxon>Batrachia</taxon>
        <taxon>Anura</taxon>
        <taxon>Neobatrachia</taxon>
        <taxon>Hyloidea</taxon>
        <taxon>Dendrobatidae</taxon>
        <taxon>Dendrobatinae</taxon>
        <taxon>Ranitomeya</taxon>
    </lineage>
</organism>
<feature type="domain" description="Reverse transcriptase" evidence="12">
    <location>
        <begin position="658"/>
        <end position="837"/>
    </location>
</feature>
<evidence type="ECO:0000256" key="5">
    <source>
        <dbReference type="ARBA" id="ARBA00022722"/>
    </source>
</evidence>
<evidence type="ECO:0000313" key="13">
    <source>
        <dbReference type="EMBL" id="CAJ0951836.1"/>
    </source>
</evidence>
<dbReference type="PROSITE" id="PS50013">
    <property type="entry name" value="CHROMO_2"/>
    <property type="match status" value="1"/>
</dbReference>
<comment type="subcellular location">
    <subcellularLocation>
        <location evidence="1">Nucleus</location>
    </subcellularLocation>
</comment>
<keyword evidence="8" id="KW-0695">RNA-directed DNA polymerase</keyword>
<keyword evidence="9" id="KW-0479">Metal-binding</keyword>
<dbReference type="InterPro" id="IPR000477">
    <property type="entry name" value="RT_dom"/>
</dbReference>
<feature type="domain" description="CCHC-type" evidence="11">
    <location>
        <begin position="1291"/>
        <end position="1306"/>
    </location>
</feature>
<evidence type="ECO:0000256" key="8">
    <source>
        <dbReference type="ARBA" id="ARBA00022918"/>
    </source>
</evidence>
<proteinExistence type="inferred from homology"/>
<dbReference type="InterPro" id="IPR000953">
    <property type="entry name" value="Chromo/chromo_shadow_dom"/>
</dbReference>
<dbReference type="InterPro" id="IPR036397">
    <property type="entry name" value="RNaseH_sf"/>
</dbReference>
<evidence type="ECO:0000256" key="9">
    <source>
        <dbReference type="PROSITE-ProRule" id="PRU00047"/>
    </source>
</evidence>
<dbReference type="CDD" id="cd01647">
    <property type="entry name" value="RT_LTR"/>
    <property type="match status" value="2"/>
</dbReference>
<dbReference type="Gene3D" id="1.10.10.60">
    <property type="entry name" value="Homeodomain-like"/>
    <property type="match status" value="1"/>
</dbReference>
<reference evidence="13" key="1">
    <citation type="submission" date="2023-07" db="EMBL/GenBank/DDBJ databases">
        <authorList>
            <person name="Stuckert A."/>
        </authorList>
    </citation>
    <scope>NUCLEOTIDE SEQUENCE</scope>
</reference>
<keyword evidence="5" id="KW-0540">Nuclease</keyword>
<dbReference type="EMBL" id="CAUEEQ010033949">
    <property type="protein sequence ID" value="CAJ0951836.1"/>
    <property type="molecule type" value="Genomic_DNA"/>
</dbReference>
<dbReference type="InterPro" id="IPR036188">
    <property type="entry name" value="FAD/NAD-bd_sf"/>
</dbReference>
<sequence length="1831" mass="205602">MGKTSDLTDVKKAIIDTLKQEGKTQKEISQQIGCSQSAVSRHLNGKSVGRKQCGRKRCTTRRGDRTLRKIVEKDRFQTLGNLRKQWTESGVETSRATVHRHVQEMGYRCRIPQGRVNAASYQEILEHFMLPSAEMLYGDEDFIFQHDLAPAHSAKTTACLFVLLEALRRKGCTAVPLVRHDIWVLQDTAVDMDIQGLCSSMDNLVINVQKIQDIIDQKSMLEPRIPIPDLFFGDRTKFLSFKNNCKLFLALKPHSSGNSVQQVLIIISFLRGDPQDWAFSLAPGDPALSSVDAFFLALGLLYDEPNSVDQAEKNLLALCQGQDDIEVYCQKFRKLSVLTLWNESALAALFRKGLSEALKDVMVGFPMPAGLNESMSLAIQIGRCLHERKSVHHLAVLSEIKPEPMQCDRTMTRVERQEHRRLNGLCFYCGDSTHAISDCPKRTKRFDRSAVIGTVQSKFLLSITLICSLSSYSVMAFVDSGAALNLMDLDYAKRCGFFLEPLRCPIPLRGIDATPLAKNKPQYWTQLTICMAPAHQEVIRFLVLHNLHDVVVLGLPWLQTHNPVLDWNSMSVSSWGCQGVHGDVPFLSISSSTPSEVPEFLSDYQDVFEESKSDALPPHRDCDCAINLIPGSKFPKGRLFNLSVPEHAAMRSYVKEFLEKGHIRPSSSPLGAGFFFVAKKDGSLRPCIDYRLLNKITVKFQYPLPLLSDLFARIKGASWFTKIDLRGAYNLVRIRQGDEWKTAFNTPEGHYEYLVMPFGLANAPSVFQSFIHDIFREYLDKFLIVYLDDILIFSDDWESHVKQVRMVFQVLRANSLFVKGSKCLFGVQKVSFLGFIFSPSTIEMDPVKVQAIQDWTQPTSLKSLQKFLGFANFYRRFICNFSSIAKPLTDLTKKGADLVNWSSAAAVEAFQELKRRFCSAPVLCQPDVSLPFQVEVDASEIGAGAVLSQRGSGCSVLKPCAFFSRKFSAAERNYDVGNRELLAMKWAFEEWRHWLEGAKHRVVVLTDHKNLTYLESAKRLNPRQARWSLFFARFDFVISYLPGSKNVKADALSRSFVPDSPGLSEPASILKEGVIVSAISPDLRRVLQKFQANKPDRCPAEKNCSSLIGGLVKLSLNFIVRCWLVILESLHVVRLHGIPENIVSDRGSQFVSRYVLLHHVMGELEGKKGSWGYVEGGMGTLSNAIAKAADESGAEIYTEKAVEQILVDDKGKAAGVVLQDGTEIHSRVVLSNATPHLTFLSMTPKIGRRLRERQTVHHLAVLSEHGPEPMQCDRTLTRAEWQEHRRQNGLCFYCGDSTHAISDCPKRTKRFARSATIGTVQSKFLLSITLICSLSFYSVMAFVDSGAALNLMDLEFARRCGFFLEPLQYPIPLRGIDATPLAKNKPQYWTQLTMCMAPAHQEDIRFLVLHNLHDVVVLGLPWLQVHNPVLDWKSMYVSSWGCQGVHGDVPFLSISSSTPSEVPEFLSDYRDVFDEPKSSALPPHRDCDCAIDLIPGSKFPKGRLFNLSVPEHAAMRSYVKESLEKGHIRPSSSPLGAGFFFVAKKDGSLRPCIDYRLLNKITVKFQYSLPLLSDLFARIKGAIWFTKIDLRGAYNLVRIKQGDEWKTAFNTPEGHFEYLVKWKGYGQEDNSWVFASDVHAADLVFVLTAKLSFLSSVYSERLPEDFITKISQFDAKSPVTKINVAVDRLPNFLSIPNTSDGKPLPHHRCSIHLNSEEMQLLNNAYEDASKGRPSERPMIELCIPSSLDPTLAPPGCHVISIFSQYTPISSCKCERLPPNSPSRAFSMAALCSLEQLAFSDVQCSDTPGLAQQGKLALALWFPQRYQLIAFF</sequence>
<evidence type="ECO:0000256" key="1">
    <source>
        <dbReference type="ARBA" id="ARBA00004123"/>
    </source>
</evidence>
<name>A0ABN9LZB1_9NEOB</name>
<evidence type="ECO:0000256" key="6">
    <source>
        <dbReference type="ARBA" id="ARBA00022759"/>
    </source>
</evidence>
<evidence type="ECO:0000313" key="14">
    <source>
        <dbReference type="Proteomes" id="UP001176940"/>
    </source>
</evidence>
<keyword evidence="9" id="KW-0863">Zinc-finger</keyword>
<dbReference type="SUPFAM" id="SSF54160">
    <property type="entry name" value="Chromo domain-like"/>
    <property type="match status" value="1"/>
</dbReference>
<dbReference type="Proteomes" id="UP001176940">
    <property type="component" value="Unassembled WGS sequence"/>
</dbReference>
<dbReference type="InterPro" id="IPR041373">
    <property type="entry name" value="RT_RNaseH"/>
</dbReference>
<dbReference type="InterPro" id="IPR009057">
    <property type="entry name" value="Homeodomain-like_sf"/>
</dbReference>
<dbReference type="Pfam" id="PF00078">
    <property type="entry name" value="RVT_1"/>
    <property type="match status" value="2"/>
</dbReference>
<dbReference type="PROSITE" id="PS50878">
    <property type="entry name" value="RT_POL"/>
    <property type="match status" value="1"/>
</dbReference>
<dbReference type="PANTHER" id="PTHR37984:SF5">
    <property type="entry name" value="PROTEIN NYNRIN-LIKE"/>
    <property type="match status" value="1"/>
</dbReference>
<dbReference type="InterPro" id="IPR050951">
    <property type="entry name" value="Retrovirus_Pol_polyprotein"/>
</dbReference>
<dbReference type="InterPro" id="IPR011991">
    <property type="entry name" value="ArsR-like_HTH"/>
</dbReference>
<accession>A0ABN9LZB1</accession>
<dbReference type="Gene3D" id="3.50.50.60">
    <property type="entry name" value="FAD/NAD(P)-binding domain"/>
    <property type="match status" value="1"/>
</dbReference>
<keyword evidence="3" id="KW-0808">Transferase</keyword>
<dbReference type="SUPFAM" id="SSF56672">
    <property type="entry name" value="DNA/RNA polymerases"/>
    <property type="match status" value="2"/>
</dbReference>
<protein>
    <recommendedName>
        <fullName evidence="15">Reverse transcriptase</fullName>
    </recommendedName>
</protein>
<dbReference type="SUPFAM" id="SSF51905">
    <property type="entry name" value="FAD/NAD(P)-binding domain"/>
    <property type="match status" value="1"/>
</dbReference>
<dbReference type="CDD" id="cd00090">
    <property type="entry name" value="HTH_ARSR"/>
    <property type="match status" value="1"/>
</dbReference>
<dbReference type="InterPro" id="IPR043502">
    <property type="entry name" value="DNA/RNA_pol_sf"/>
</dbReference>
<dbReference type="InterPro" id="IPR021109">
    <property type="entry name" value="Peptidase_aspartic_dom_sf"/>
</dbReference>
<dbReference type="Pfam" id="PF17917">
    <property type="entry name" value="RT_RNaseH"/>
    <property type="match status" value="1"/>
</dbReference>
<keyword evidence="4" id="KW-0548">Nucleotidyltransferase</keyword>
<dbReference type="InterPro" id="IPR001878">
    <property type="entry name" value="Znf_CCHC"/>
</dbReference>
<keyword evidence="7" id="KW-0378">Hydrolase</keyword>
<evidence type="ECO:0000256" key="4">
    <source>
        <dbReference type="ARBA" id="ARBA00022695"/>
    </source>
</evidence>
<dbReference type="InterPro" id="IPR043128">
    <property type="entry name" value="Rev_trsase/Diguanyl_cyclase"/>
</dbReference>
<evidence type="ECO:0000256" key="3">
    <source>
        <dbReference type="ARBA" id="ARBA00022679"/>
    </source>
</evidence>
<dbReference type="SUPFAM" id="SSF46689">
    <property type="entry name" value="Homeodomain-like"/>
    <property type="match status" value="1"/>
</dbReference>
<dbReference type="CDD" id="cd09274">
    <property type="entry name" value="RNase_HI_RT_Ty3"/>
    <property type="match status" value="1"/>
</dbReference>